<dbReference type="Pfam" id="PF02800">
    <property type="entry name" value="Gp_dh_C"/>
    <property type="match status" value="1"/>
</dbReference>
<comment type="pathway">
    <text evidence="1">Carbohydrate degradation; glycolysis; pyruvate from D-glyceraldehyde 3-phosphate: step 1/5.</text>
</comment>
<dbReference type="SUPFAM" id="SSF55347">
    <property type="entry name" value="Glyceraldehyde-3-phosphate dehydrogenase-like, C-terminal domain"/>
    <property type="match status" value="1"/>
</dbReference>
<dbReference type="InterPro" id="IPR020829">
    <property type="entry name" value="GlycerAld_3-P_DH_cat"/>
</dbReference>
<reference evidence="8 9" key="1">
    <citation type="journal article" date="2018" name="Science">
        <title>The opium poppy genome and morphinan production.</title>
        <authorList>
            <person name="Guo L."/>
            <person name="Winzer T."/>
            <person name="Yang X."/>
            <person name="Li Y."/>
            <person name="Ning Z."/>
            <person name="He Z."/>
            <person name="Teodor R."/>
            <person name="Lu Y."/>
            <person name="Bowser T.A."/>
            <person name="Graham I.A."/>
            <person name="Ye K."/>
        </authorList>
    </citation>
    <scope>NUCLEOTIDE SEQUENCE [LARGE SCALE GENOMIC DNA]</scope>
    <source>
        <strain evidence="9">cv. HN1</strain>
        <tissue evidence="8">Leaves</tissue>
    </source>
</reference>
<dbReference type="PANTHER" id="PTHR10836:SF112">
    <property type="entry name" value="GLYCERALDEHYDE-3-PHOSPHATE DEHYDROGENASE GAPC1, CYTOSOLIC-RELATED"/>
    <property type="match status" value="1"/>
</dbReference>
<dbReference type="InterPro" id="IPR020831">
    <property type="entry name" value="GlycerAld/Erythrose_P_DH"/>
</dbReference>
<dbReference type="GO" id="GO:0005829">
    <property type="term" value="C:cytosol"/>
    <property type="evidence" value="ECO:0007669"/>
    <property type="project" value="TreeGrafter"/>
</dbReference>
<sequence>MFVVGVNKKEFKSYIETVSNANCTANCLPPFAEVIDGKYKIIEGLRNATHSITATQMAVDGPSSKNYKVEKLLYSSFNIIPNSTKVAKKMEHRIREAPSLYLWGRL</sequence>
<evidence type="ECO:0000256" key="4">
    <source>
        <dbReference type="ARBA" id="ARBA00023002"/>
    </source>
</evidence>
<evidence type="ECO:0000313" key="8">
    <source>
        <dbReference type="EMBL" id="RZC57942.1"/>
    </source>
</evidence>
<evidence type="ECO:0000256" key="1">
    <source>
        <dbReference type="ARBA" id="ARBA00004869"/>
    </source>
</evidence>
<dbReference type="Proteomes" id="UP000316621">
    <property type="component" value="Chromosome 4"/>
</dbReference>
<evidence type="ECO:0000256" key="2">
    <source>
        <dbReference type="ARBA" id="ARBA00007406"/>
    </source>
</evidence>
<proteinExistence type="inferred from homology"/>
<dbReference type="GO" id="GO:0006096">
    <property type="term" value="P:glycolytic process"/>
    <property type="evidence" value="ECO:0007669"/>
    <property type="project" value="UniProtKB-KW"/>
</dbReference>
<evidence type="ECO:0000259" key="7">
    <source>
        <dbReference type="Pfam" id="PF02800"/>
    </source>
</evidence>
<keyword evidence="9" id="KW-1185">Reference proteome</keyword>
<dbReference type="AlphaFoldDB" id="A0A4Y7JD24"/>
<dbReference type="EMBL" id="CM010718">
    <property type="protein sequence ID" value="RZC57942.1"/>
    <property type="molecule type" value="Genomic_DNA"/>
</dbReference>
<keyword evidence="6" id="KW-0324">Glycolysis</keyword>
<dbReference type="PRINTS" id="PR00078">
    <property type="entry name" value="G3PDHDRGNASE"/>
</dbReference>
<feature type="domain" description="Glyceraldehyde 3-phosphate dehydrogenase catalytic" evidence="7">
    <location>
        <begin position="29"/>
        <end position="91"/>
    </location>
</feature>
<dbReference type="PANTHER" id="PTHR10836">
    <property type="entry name" value="GLYCERALDEHYDE 3-PHOSPHATE DEHYDROGENASE"/>
    <property type="match status" value="1"/>
</dbReference>
<organism evidence="8 9">
    <name type="scientific">Papaver somniferum</name>
    <name type="common">Opium poppy</name>
    <dbReference type="NCBI Taxonomy" id="3469"/>
    <lineage>
        <taxon>Eukaryota</taxon>
        <taxon>Viridiplantae</taxon>
        <taxon>Streptophyta</taxon>
        <taxon>Embryophyta</taxon>
        <taxon>Tracheophyta</taxon>
        <taxon>Spermatophyta</taxon>
        <taxon>Magnoliopsida</taxon>
        <taxon>Ranunculales</taxon>
        <taxon>Papaveraceae</taxon>
        <taxon>Papaveroideae</taxon>
        <taxon>Papaver</taxon>
    </lineage>
</organism>
<dbReference type="GO" id="GO:0004365">
    <property type="term" value="F:glyceraldehyde-3-phosphate dehydrogenase (NAD+) (phosphorylating) activity"/>
    <property type="evidence" value="ECO:0007669"/>
    <property type="project" value="UniProtKB-EC"/>
</dbReference>
<accession>A0A4Y7JD24</accession>
<evidence type="ECO:0000256" key="6">
    <source>
        <dbReference type="ARBA" id="ARBA00023152"/>
    </source>
</evidence>
<dbReference type="EC" id="1.2.1.12" evidence="3"/>
<evidence type="ECO:0000256" key="5">
    <source>
        <dbReference type="ARBA" id="ARBA00023027"/>
    </source>
</evidence>
<keyword evidence="4" id="KW-0560">Oxidoreductase</keyword>
<gene>
    <name evidence="8" type="ORF">C5167_005241</name>
</gene>
<dbReference type="STRING" id="3469.A0A4Y7JD24"/>
<protein>
    <recommendedName>
        <fullName evidence="3">glyceraldehyde-3-phosphate dehydrogenase (phosphorylating)</fullName>
        <ecNumber evidence="3">1.2.1.12</ecNumber>
    </recommendedName>
</protein>
<keyword evidence="5" id="KW-0520">NAD</keyword>
<dbReference type="OMA" id="CTANCLP"/>
<name>A0A4Y7JD24_PAPSO</name>
<comment type="similarity">
    <text evidence="2">Belongs to the glyceraldehyde-3-phosphate dehydrogenase family.</text>
</comment>
<evidence type="ECO:0000313" key="9">
    <source>
        <dbReference type="Proteomes" id="UP000316621"/>
    </source>
</evidence>
<dbReference type="Gene3D" id="3.30.360.10">
    <property type="entry name" value="Dihydrodipicolinate Reductase, domain 2"/>
    <property type="match status" value="1"/>
</dbReference>
<dbReference type="Gramene" id="RZC57942">
    <property type="protein sequence ID" value="RZC57942"/>
    <property type="gene ID" value="C5167_005241"/>
</dbReference>
<evidence type="ECO:0000256" key="3">
    <source>
        <dbReference type="ARBA" id="ARBA00013119"/>
    </source>
</evidence>